<dbReference type="WBParaSite" id="SBAD_0000458201-mRNA-1">
    <property type="protein sequence ID" value="SBAD_0000458201-mRNA-1"/>
    <property type="gene ID" value="SBAD_0000458201"/>
</dbReference>
<gene>
    <name evidence="2" type="ORF">SBAD_LOCUS4392</name>
</gene>
<feature type="coiled-coil region" evidence="1">
    <location>
        <begin position="288"/>
        <end position="329"/>
    </location>
</feature>
<protein>
    <submittedName>
        <fullName evidence="4">Dynactin subunit 2</fullName>
    </submittedName>
</protein>
<accession>A0A183IL96</accession>
<evidence type="ECO:0000256" key="1">
    <source>
        <dbReference type="SAM" id="Coils"/>
    </source>
</evidence>
<feature type="coiled-coil region" evidence="1">
    <location>
        <begin position="120"/>
        <end position="164"/>
    </location>
</feature>
<organism evidence="4">
    <name type="scientific">Soboliphyme baturini</name>
    <dbReference type="NCBI Taxonomy" id="241478"/>
    <lineage>
        <taxon>Eukaryota</taxon>
        <taxon>Metazoa</taxon>
        <taxon>Ecdysozoa</taxon>
        <taxon>Nematoda</taxon>
        <taxon>Enoplea</taxon>
        <taxon>Dorylaimia</taxon>
        <taxon>Dioctophymatida</taxon>
        <taxon>Dioctophymatoidea</taxon>
        <taxon>Soboliphymatidae</taxon>
        <taxon>Soboliphyme</taxon>
    </lineage>
</organism>
<dbReference type="AlphaFoldDB" id="A0A183IL96"/>
<dbReference type="EMBL" id="UZAM01008292">
    <property type="protein sequence ID" value="VDP04224.1"/>
    <property type="molecule type" value="Genomic_DNA"/>
</dbReference>
<evidence type="ECO:0000313" key="4">
    <source>
        <dbReference type="WBParaSite" id="SBAD_0000458201-mRNA-1"/>
    </source>
</evidence>
<evidence type="ECO:0000313" key="2">
    <source>
        <dbReference type="EMBL" id="VDP04224.1"/>
    </source>
</evidence>
<keyword evidence="1" id="KW-0175">Coiled coil</keyword>
<proteinExistence type="predicted"/>
<reference evidence="4" key="1">
    <citation type="submission" date="2016-06" db="UniProtKB">
        <authorList>
            <consortium name="WormBaseParasite"/>
        </authorList>
    </citation>
    <scope>IDENTIFICATION</scope>
</reference>
<reference evidence="2 3" key="2">
    <citation type="submission" date="2018-11" db="EMBL/GenBank/DDBJ databases">
        <authorList>
            <consortium name="Pathogen Informatics"/>
        </authorList>
    </citation>
    <scope>NUCLEOTIDE SEQUENCE [LARGE SCALE GENOMIC DNA]</scope>
</reference>
<keyword evidence="3" id="KW-1185">Reference proteome</keyword>
<name>A0A183IL96_9BILA</name>
<dbReference type="Proteomes" id="UP000270296">
    <property type="component" value="Unassembled WGS sequence"/>
</dbReference>
<sequence>IASKNANTQQQTSEKKRSCCKEKEHKIVSSSIASLSGTTVIGLSFTSDFEKQIDHLRHRKRSLERYAKSVKPKVHKLKQLLSQLTVGDPDPEGNIKFASEGDPWVLDRTEKILQSFDKRDSELRDIVKELRENNSALEKRLAHEEDMKAKVKQLQTELRSKIREATVLNVKVDELTGLKIAYEQRLADFEKTSENDSLIKGGESPGLLDAEIQGINEVSPKIDQDLDFVTMKLIPLINELFDLKQFSQHILSSDRQEKKDIRQILKMLSAVFRTMGNRESFMEFLDFAKLMSSENKRLMNEIKEIEQQLTKMEGELKCAKEQLASKEELTREASAALIKDLSKTCKLLKKFKKK</sequence>
<evidence type="ECO:0000313" key="3">
    <source>
        <dbReference type="Proteomes" id="UP000270296"/>
    </source>
</evidence>